<evidence type="ECO:0000313" key="2">
    <source>
        <dbReference type="Proteomes" id="UP001501237"/>
    </source>
</evidence>
<comment type="caution">
    <text evidence="1">The sequence shown here is derived from an EMBL/GenBank/DDBJ whole genome shotgun (WGS) entry which is preliminary data.</text>
</comment>
<evidence type="ECO:0000313" key="1">
    <source>
        <dbReference type="EMBL" id="GAA3225380.1"/>
    </source>
</evidence>
<gene>
    <name evidence="1" type="ORF">GCM10010468_52990</name>
</gene>
<proteinExistence type="predicted"/>
<dbReference type="EMBL" id="BAAAUV010000015">
    <property type="protein sequence ID" value="GAA3225380.1"/>
    <property type="molecule type" value="Genomic_DNA"/>
</dbReference>
<reference evidence="2" key="1">
    <citation type="journal article" date="2019" name="Int. J. Syst. Evol. Microbiol.">
        <title>The Global Catalogue of Microorganisms (GCM) 10K type strain sequencing project: providing services to taxonomists for standard genome sequencing and annotation.</title>
        <authorList>
            <consortium name="The Broad Institute Genomics Platform"/>
            <consortium name="The Broad Institute Genome Sequencing Center for Infectious Disease"/>
            <person name="Wu L."/>
            <person name="Ma J."/>
        </authorList>
    </citation>
    <scope>NUCLEOTIDE SEQUENCE [LARGE SCALE GENOMIC DNA]</scope>
    <source>
        <strain evidence="2">JCM 9377</strain>
    </source>
</reference>
<name>A0ABP6QEZ9_9ACTN</name>
<keyword evidence="2" id="KW-1185">Reference proteome</keyword>
<accession>A0ABP6QEZ9</accession>
<protein>
    <submittedName>
        <fullName evidence="1">Uncharacterized protein</fullName>
    </submittedName>
</protein>
<dbReference type="RefSeq" id="WP_344833316.1">
    <property type="nucleotide sequence ID" value="NZ_BAAAUV010000015.1"/>
</dbReference>
<dbReference type="Proteomes" id="UP001501237">
    <property type="component" value="Unassembled WGS sequence"/>
</dbReference>
<sequence>MATPAELERRYTLLTAVGRYDALRTREVLAAPDEPDIKPLGREECLELLALGEVIAKKAAYGQQLSVRAAREAGASWADIGAALDVDEETARRLHERWLEGRQPRDVVDSSD</sequence>
<organism evidence="1 2">
    <name type="scientific">Actinocorallia longicatena</name>
    <dbReference type="NCBI Taxonomy" id="111803"/>
    <lineage>
        <taxon>Bacteria</taxon>
        <taxon>Bacillati</taxon>
        <taxon>Actinomycetota</taxon>
        <taxon>Actinomycetes</taxon>
        <taxon>Streptosporangiales</taxon>
        <taxon>Thermomonosporaceae</taxon>
        <taxon>Actinocorallia</taxon>
    </lineage>
</organism>